<accession>A0A1W1ZG29</accession>
<dbReference type="EMBL" id="FWYD01000001">
    <property type="protein sequence ID" value="SMC47450.1"/>
    <property type="molecule type" value="Genomic_DNA"/>
</dbReference>
<protein>
    <submittedName>
        <fullName evidence="3">Uncharacterized conserved protein, contains FIST_N domain</fullName>
    </submittedName>
</protein>
<dbReference type="SMART" id="SM01204">
    <property type="entry name" value="FIST_C"/>
    <property type="match status" value="1"/>
</dbReference>
<dbReference type="Pfam" id="PF08495">
    <property type="entry name" value="FIST"/>
    <property type="match status" value="1"/>
</dbReference>
<feature type="domain" description="FIST" evidence="1">
    <location>
        <begin position="29"/>
        <end position="228"/>
    </location>
</feature>
<dbReference type="PANTHER" id="PTHR40252:SF2">
    <property type="entry name" value="BLR0328 PROTEIN"/>
    <property type="match status" value="1"/>
</dbReference>
<organism evidence="3 4">
    <name type="scientific">Primorskyibacter flagellatus</name>
    <dbReference type="NCBI Taxonomy" id="1387277"/>
    <lineage>
        <taxon>Bacteria</taxon>
        <taxon>Pseudomonadati</taxon>
        <taxon>Pseudomonadota</taxon>
        <taxon>Alphaproteobacteria</taxon>
        <taxon>Rhodobacterales</taxon>
        <taxon>Roseobacteraceae</taxon>
        <taxon>Primorskyibacter</taxon>
    </lineage>
</organism>
<dbReference type="InterPro" id="IPR019494">
    <property type="entry name" value="FIST_C"/>
</dbReference>
<evidence type="ECO:0000313" key="4">
    <source>
        <dbReference type="Proteomes" id="UP000192330"/>
    </source>
</evidence>
<dbReference type="RefSeq" id="WP_235866514.1">
    <property type="nucleotide sequence ID" value="NZ_FWYD01000001.1"/>
</dbReference>
<dbReference type="InterPro" id="IPR013702">
    <property type="entry name" value="FIST_domain_N"/>
</dbReference>
<proteinExistence type="predicted"/>
<dbReference type="SMART" id="SM00897">
    <property type="entry name" value="FIST"/>
    <property type="match status" value="1"/>
</dbReference>
<dbReference type="STRING" id="1387277.SAMN06295998_101559"/>
<evidence type="ECO:0000259" key="1">
    <source>
        <dbReference type="SMART" id="SM00897"/>
    </source>
</evidence>
<name>A0A1W1ZG29_9RHOB</name>
<keyword evidence="4" id="KW-1185">Reference proteome</keyword>
<feature type="domain" description="FIST C-domain" evidence="2">
    <location>
        <begin position="229"/>
        <end position="358"/>
    </location>
</feature>
<dbReference type="Proteomes" id="UP000192330">
    <property type="component" value="Unassembled WGS sequence"/>
</dbReference>
<evidence type="ECO:0000259" key="2">
    <source>
        <dbReference type="SMART" id="SM01204"/>
    </source>
</evidence>
<evidence type="ECO:0000313" key="3">
    <source>
        <dbReference type="EMBL" id="SMC47450.1"/>
    </source>
</evidence>
<dbReference type="AlphaFoldDB" id="A0A1W1ZG29"/>
<dbReference type="PANTHER" id="PTHR40252">
    <property type="entry name" value="BLR0328 PROTEIN"/>
    <property type="match status" value="1"/>
</dbReference>
<reference evidence="3 4" key="1">
    <citation type="submission" date="2017-04" db="EMBL/GenBank/DDBJ databases">
        <authorList>
            <person name="Afonso C.L."/>
            <person name="Miller P.J."/>
            <person name="Scott M.A."/>
            <person name="Spackman E."/>
            <person name="Goraichik I."/>
            <person name="Dimitrov K.M."/>
            <person name="Suarez D.L."/>
            <person name="Swayne D.E."/>
        </authorList>
    </citation>
    <scope>NUCLEOTIDE SEQUENCE [LARGE SCALE GENOMIC DNA]</scope>
    <source>
        <strain evidence="3 4">CGMCC 1.12644</strain>
    </source>
</reference>
<gene>
    <name evidence="3" type="ORF">SAMN06295998_101559</name>
</gene>
<sequence length="377" mass="40559">MHAALRSAQVDWRDPDALESLHAQMGAGKFAFVGLFVTPEADFAAVVAAAQDKFTDTCVCACTTAGELGSAGYEDGRIVAVGLPAAHFATASYVINDLHALEPQAQIDRLIQTRMALSRAWPRMGQEFAFVMIDGLSLAEEHLTSVLSTGLGPVPLFGGSAGDGTRFSTAWLACDGVVSRNSAVITLVRTTCPVRVFSLDHLMPTDRRMVVTGADPARRIVHEINAEPAAQEYARLLGKDPQQLDPFTFAAHPVVVRLGESHHVRAIQRVDEDGNLVFFSAINEGMVLTLADHQDMAEHLERGLAELAVDGAPDQILGCDCILRRIEAGQTQKSREISRILSENRVVGFGTYGEQIGGLHVNQTFTGVAIYPPATES</sequence>
<dbReference type="Pfam" id="PF10442">
    <property type="entry name" value="FIST_C"/>
    <property type="match status" value="1"/>
</dbReference>